<evidence type="ECO:0000313" key="1">
    <source>
        <dbReference type="EMBL" id="KKN31352.1"/>
    </source>
</evidence>
<comment type="caution">
    <text evidence="1">The sequence shown here is derived from an EMBL/GenBank/DDBJ whole genome shotgun (WGS) entry which is preliminary data.</text>
</comment>
<reference evidence="1" key="1">
    <citation type="journal article" date="2015" name="Nature">
        <title>Complex archaea that bridge the gap between prokaryotes and eukaryotes.</title>
        <authorList>
            <person name="Spang A."/>
            <person name="Saw J.H."/>
            <person name="Jorgensen S.L."/>
            <person name="Zaremba-Niedzwiedzka K."/>
            <person name="Martijn J."/>
            <person name="Lind A.E."/>
            <person name="van Eijk R."/>
            <person name="Schleper C."/>
            <person name="Guy L."/>
            <person name="Ettema T.J."/>
        </authorList>
    </citation>
    <scope>NUCLEOTIDE SEQUENCE</scope>
</reference>
<accession>A0A0F9Q2Z4</accession>
<protein>
    <submittedName>
        <fullName evidence="1">Uncharacterized protein</fullName>
    </submittedName>
</protein>
<organism evidence="1">
    <name type="scientific">marine sediment metagenome</name>
    <dbReference type="NCBI Taxonomy" id="412755"/>
    <lineage>
        <taxon>unclassified sequences</taxon>
        <taxon>metagenomes</taxon>
        <taxon>ecological metagenomes</taxon>
    </lineage>
</organism>
<proteinExistence type="predicted"/>
<dbReference type="AlphaFoldDB" id="A0A0F9Q2Z4"/>
<dbReference type="EMBL" id="LAZR01002336">
    <property type="protein sequence ID" value="KKN31352.1"/>
    <property type="molecule type" value="Genomic_DNA"/>
</dbReference>
<name>A0A0F9Q2Z4_9ZZZZ</name>
<gene>
    <name evidence="1" type="ORF">LCGC14_0824760</name>
</gene>
<sequence>MPGPSGIFNVFERKKGGNHFMGLEKIASQETFVDLCARIFNCGSLPL</sequence>